<accession>A0A443JSK9</accession>
<name>A0A443JSK9_9RHOB</name>
<dbReference type="SMART" id="SM00347">
    <property type="entry name" value="HTH_MARR"/>
    <property type="match status" value="1"/>
</dbReference>
<gene>
    <name evidence="2" type="ORF">D2T30_03420</name>
</gene>
<dbReference type="Proteomes" id="UP000284476">
    <property type="component" value="Unassembled WGS sequence"/>
</dbReference>
<dbReference type="RefSeq" id="WP_128207650.1">
    <property type="nucleotide sequence ID" value="NZ_JBHRSO010000023.1"/>
</dbReference>
<dbReference type="GO" id="GO:0006950">
    <property type="term" value="P:response to stress"/>
    <property type="evidence" value="ECO:0007669"/>
    <property type="project" value="TreeGrafter"/>
</dbReference>
<protein>
    <submittedName>
        <fullName evidence="2">MarR family transcriptional regulator</fullName>
    </submittedName>
</protein>
<dbReference type="InterPro" id="IPR000835">
    <property type="entry name" value="HTH_MarR-typ"/>
</dbReference>
<dbReference type="PANTHER" id="PTHR33164:SF57">
    <property type="entry name" value="MARR-FAMILY TRANSCRIPTIONAL REGULATOR"/>
    <property type="match status" value="1"/>
</dbReference>
<dbReference type="PROSITE" id="PS50995">
    <property type="entry name" value="HTH_MARR_2"/>
    <property type="match status" value="1"/>
</dbReference>
<dbReference type="GO" id="GO:0003700">
    <property type="term" value="F:DNA-binding transcription factor activity"/>
    <property type="evidence" value="ECO:0007669"/>
    <property type="project" value="InterPro"/>
</dbReference>
<comment type="caution">
    <text evidence="2">The sequence shown here is derived from an EMBL/GenBank/DDBJ whole genome shotgun (WGS) entry which is preliminary data.</text>
</comment>
<dbReference type="InterPro" id="IPR036390">
    <property type="entry name" value="WH_DNA-bd_sf"/>
</dbReference>
<dbReference type="SUPFAM" id="SSF46785">
    <property type="entry name" value="Winged helix' DNA-binding domain"/>
    <property type="match status" value="1"/>
</dbReference>
<dbReference type="AlphaFoldDB" id="A0A443JSK9"/>
<dbReference type="EMBL" id="SAUZ01000003">
    <property type="protein sequence ID" value="RWR23509.1"/>
    <property type="molecule type" value="Genomic_DNA"/>
</dbReference>
<evidence type="ECO:0000259" key="1">
    <source>
        <dbReference type="PROSITE" id="PS50995"/>
    </source>
</evidence>
<dbReference type="Pfam" id="PF01047">
    <property type="entry name" value="MarR"/>
    <property type="match status" value="1"/>
</dbReference>
<evidence type="ECO:0000313" key="3">
    <source>
        <dbReference type="Proteomes" id="UP000284476"/>
    </source>
</evidence>
<dbReference type="PRINTS" id="PR00598">
    <property type="entry name" value="HTHMARR"/>
</dbReference>
<feature type="domain" description="HTH marR-type" evidence="1">
    <location>
        <begin position="21"/>
        <end position="159"/>
    </location>
</feature>
<dbReference type="PANTHER" id="PTHR33164">
    <property type="entry name" value="TRANSCRIPTIONAL REGULATOR, MARR FAMILY"/>
    <property type="match status" value="1"/>
</dbReference>
<sequence>MNDGITRTVDDPPLVIAGHRIDVLEGAFSWYIRSLDSFVSRDLDERMAHLPVARGKGKVTALLLIDDYPGIRPSEIAEVLMRDRPSTGRIIDTLVSAGLARRDISEDDQRAHALSITDAGHAVAEQVRAVVRQQEAEFFDFIAPEDRAQFLSILKRTYMRMRQKWQ</sequence>
<proteinExistence type="predicted"/>
<dbReference type="InterPro" id="IPR036388">
    <property type="entry name" value="WH-like_DNA-bd_sf"/>
</dbReference>
<organism evidence="2 3">
    <name type="scientific">Paenirhodobacter populi</name>
    <dbReference type="NCBI Taxonomy" id="2306993"/>
    <lineage>
        <taxon>Bacteria</taxon>
        <taxon>Pseudomonadati</taxon>
        <taxon>Pseudomonadota</taxon>
        <taxon>Alphaproteobacteria</taxon>
        <taxon>Rhodobacterales</taxon>
        <taxon>Rhodobacter group</taxon>
        <taxon>Paenirhodobacter</taxon>
    </lineage>
</organism>
<reference evidence="2 3" key="2">
    <citation type="submission" date="2019-01" db="EMBL/GenBank/DDBJ databases">
        <authorList>
            <person name="Li Y."/>
        </authorList>
    </citation>
    <scope>NUCLEOTIDE SEQUENCE [LARGE SCALE GENOMIC DNA]</scope>
    <source>
        <strain evidence="2 3">SK2B-1</strain>
    </source>
</reference>
<reference evidence="2 3" key="1">
    <citation type="submission" date="2019-01" db="EMBL/GenBank/DDBJ databases">
        <title>Sinorhodobacter populi sp. nov. isolated from the symptomatic bark tissue of Populus euramericana canker.</title>
        <authorList>
            <person name="Xu G."/>
        </authorList>
    </citation>
    <scope>NUCLEOTIDE SEQUENCE [LARGE SCALE GENOMIC DNA]</scope>
    <source>
        <strain evidence="2 3">SK2B-1</strain>
    </source>
</reference>
<evidence type="ECO:0000313" key="2">
    <source>
        <dbReference type="EMBL" id="RWR23509.1"/>
    </source>
</evidence>
<dbReference type="InterPro" id="IPR039422">
    <property type="entry name" value="MarR/SlyA-like"/>
</dbReference>
<dbReference type="Gene3D" id="1.10.10.10">
    <property type="entry name" value="Winged helix-like DNA-binding domain superfamily/Winged helix DNA-binding domain"/>
    <property type="match status" value="1"/>
</dbReference>